<comment type="caution">
    <text evidence="1">The sequence shown here is derived from an EMBL/GenBank/DDBJ whole genome shotgun (WGS) entry which is preliminary data.</text>
</comment>
<dbReference type="RefSeq" id="WP_074443517.1">
    <property type="nucleotide sequence ID" value="NZ_FMBM01000001.1"/>
</dbReference>
<dbReference type="EMBL" id="FMBM01000001">
    <property type="protein sequence ID" value="SCC78895.1"/>
    <property type="molecule type" value="Genomic_DNA"/>
</dbReference>
<dbReference type="Proteomes" id="UP000050497">
    <property type="component" value="Unassembled WGS sequence"/>
</dbReference>
<dbReference type="GO" id="GO:0008168">
    <property type="term" value="F:methyltransferase activity"/>
    <property type="evidence" value="ECO:0007669"/>
    <property type="project" value="UniProtKB-KW"/>
</dbReference>
<reference evidence="2 4" key="2">
    <citation type="submission" date="2016-08" db="EMBL/GenBank/DDBJ databases">
        <authorList>
            <person name="Varghese N."/>
            <person name="Submissions Spin"/>
        </authorList>
    </citation>
    <scope>NUCLEOTIDE SEQUENCE [LARGE SCALE GENOMIC DNA]</scope>
    <source>
        <strain evidence="2 4">HL-109</strain>
    </source>
</reference>
<keyword evidence="4" id="KW-1185">Reference proteome</keyword>
<proteinExistence type="predicted"/>
<sequence>MTGFSADWLSLRESADHAARNGALVDKLAEHLRSAGGARDSVEIIDLGCGTGSNLRAIAPALHQRQQNWRLVDHDAGLLVAAREHLAAWADEALRDGDALELVKGERRLHVSFIQGDLARDLDPVLDPPPDLVTAAALFDLCARDWIRFFANAVTRRRCAFYTALTYDGQEIWQPPHPADSAMLAAFHAHQVTDKGFGRSAGPEATQALSQSFESLDYTVETAGSPWRLTPDDAALIAALAEGQAQAVRQAGLVEQRQVEDWRAARTGSGVTCTIGHQDLLALPG</sequence>
<dbReference type="PATRIC" id="fig|1653334.4.peg.3279"/>
<dbReference type="GO" id="GO:0032259">
    <property type="term" value="P:methylation"/>
    <property type="evidence" value="ECO:0007669"/>
    <property type="project" value="UniProtKB-KW"/>
</dbReference>
<name>A0A0P7XX94_9HYPH</name>
<dbReference type="SUPFAM" id="SSF53335">
    <property type="entry name" value="S-adenosyl-L-methionine-dependent methyltransferases"/>
    <property type="match status" value="1"/>
</dbReference>
<evidence type="ECO:0000313" key="1">
    <source>
        <dbReference type="EMBL" id="KPQ12220.1"/>
    </source>
</evidence>
<dbReference type="AlphaFoldDB" id="A0A0P7XX94"/>
<evidence type="ECO:0000313" key="3">
    <source>
        <dbReference type="Proteomes" id="UP000050497"/>
    </source>
</evidence>
<reference evidence="1 3" key="1">
    <citation type="submission" date="2015-09" db="EMBL/GenBank/DDBJ databases">
        <title>Identification and resolution of microdiversity through metagenomic sequencing of parallel consortia.</title>
        <authorList>
            <person name="Nelson W.C."/>
            <person name="Romine M.F."/>
            <person name="Lindemann S.R."/>
        </authorList>
    </citation>
    <scope>NUCLEOTIDE SEQUENCE [LARGE SCALE GENOMIC DNA]</scope>
    <source>
        <strain evidence="1">HL-109</strain>
    </source>
</reference>
<keyword evidence="1" id="KW-0808">Transferase</keyword>
<dbReference type="STRING" id="1653334.GA0071312_0552"/>
<accession>A0A0P7XX94</accession>
<gene>
    <name evidence="2" type="ORF">GA0071312_0552</name>
    <name evidence="1" type="ORF">HLUCCO17_03380</name>
</gene>
<evidence type="ECO:0000313" key="4">
    <source>
        <dbReference type="Proteomes" id="UP000182800"/>
    </source>
</evidence>
<dbReference type="CDD" id="cd02440">
    <property type="entry name" value="AdoMet_MTases"/>
    <property type="match status" value="1"/>
</dbReference>
<dbReference type="Gene3D" id="3.40.50.150">
    <property type="entry name" value="Vaccinia Virus protein VP39"/>
    <property type="match status" value="1"/>
</dbReference>
<dbReference type="EMBL" id="LJSX01000003">
    <property type="protein sequence ID" value="KPQ12220.1"/>
    <property type="molecule type" value="Genomic_DNA"/>
</dbReference>
<evidence type="ECO:0000313" key="2">
    <source>
        <dbReference type="EMBL" id="SCC78895.1"/>
    </source>
</evidence>
<dbReference type="OrthoDB" id="7273451at2"/>
<dbReference type="Proteomes" id="UP000182800">
    <property type="component" value="Unassembled WGS sequence"/>
</dbReference>
<protein>
    <submittedName>
        <fullName evidence="1 2">Methyltransferase domain</fullName>
    </submittedName>
</protein>
<organism evidence="1 3">
    <name type="scientific">Saliniramus fredricksonii</name>
    <dbReference type="NCBI Taxonomy" id="1653334"/>
    <lineage>
        <taxon>Bacteria</taxon>
        <taxon>Pseudomonadati</taxon>
        <taxon>Pseudomonadota</taxon>
        <taxon>Alphaproteobacteria</taxon>
        <taxon>Hyphomicrobiales</taxon>
        <taxon>Salinarimonadaceae</taxon>
        <taxon>Saliniramus</taxon>
    </lineage>
</organism>
<dbReference type="InterPro" id="IPR029063">
    <property type="entry name" value="SAM-dependent_MTases_sf"/>
</dbReference>
<keyword evidence="1" id="KW-0489">Methyltransferase</keyword>